<dbReference type="Pfam" id="PF10741">
    <property type="entry name" value="T2SSM_b"/>
    <property type="match status" value="1"/>
</dbReference>
<dbReference type="RefSeq" id="WP_302714436.1">
    <property type="nucleotide sequence ID" value="NZ_JAULRT010000062.1"/>
</dbReference>
<proteinExistence type="predicted"/>
<keyword evidence="3" id="KW-1185">Reference proteome</keyword>
<dbReference type="Gene3D" id="3.30.70.60">
    <property type="match status" value="1"/>
</dbReference>
<dbReference type="Proteomes" id="UP001168380">
    <property type="component" value="Unassembled WGS sequence"/>
</dbReference>
<gene>
    <name evidence="2" type="primary">gspM</name>
    <name evidence="2" type="ORF">QWI16_15465</name>
</gene>
<evidence type="ECO:0000313" key="2">
    <source>
        <dbReference type="EMBL" id="MDO3383579.1"/>
    </source>
</evidence>
<keyword evidence="1" id="KW-1133">Transmembrane helix</keyword>
<keyword evidence="1" id="KW-0812">Transmembrane</keyword>
<organism evidence="2 3">
    <name type="scientific">Gilvimarinus algae</name>
    <dbReference type="NCBI Taxonomy" id="3058037"/>
    <lineage>
        <taxon>Bacteria</taxon>
        <taxon>Pseudomonadati</taxon>
        <taxon>Pseudomonadota</taxon>
        <taxon>Gammaproteobacteria</taxon>
        <taxon>Cellvibrionales</taxon>
        <taxon>Cellvibrionaceae</taxon>
        <taxon>Gilvimarinus</taxon>
    </lineage>
</organism>
<name>A0ABT8THK6_9GAMM</name>
<protein>
    <submittedName>
        <fullName evidence="2">Type II secretion system protein GspM</fullName>
    </submittedName>
</protein>
<evidence type="ECO:0000313" key="3">
    <source>
        <dbReference type="Proteomes" id="UP001168380"/>
    </source>
</evidence>
<dbReference type="InterPro" id="IPR034756">
    <property type="entry name" value="T2SSM_b"/>
</dbReference>
<reference evidence="2" key="1">
    <citation type="submission" date="2023-07" db="EMBL/GenBank/DDBJ databases">
        <title>Gilvimarinus algae sp. nov., isolated from the surface of Kelp.</title>
        <authorList>
            <person name="Sun Y.Y."/>
            <person name="Gong Y."/>
            <person name="Du Z.J."/>
        </authorList>
    </citation>
    <scope>NUCLEOTIDE SEQUENCE</scope>
    <source>
        <strain evidence="2">SDUM040014</strain>
    </source>
</reference>
<feature type="transmembrane region" description="Helical" evidence="1">
    <location>
        <begin position="20"/>
        <end position="41"/>
    </location>
</feature>
<evidence type="ECO:0000256" key="1">
    <source>
        <dbReference type="SAM" id="Phobius"/>
    </source>
</evidence>
<dbReference type="EMBL" id="JAULRT010000062">
    <property type="protein sequence ID" value="MDO3383579.1"/>
    <property type="molecule type" value="Genomic_DNA"/>
</dbReference>
<sequence>MSKVQLPILTRSQWLVLGSFATALVILLIVALISLGSFFSYREQVADLQPKLARMEGMLLAQDRIREAGMTADQGVEGLVYSDEDTNSIGVNMQQKLRSALSSGGMSVSGSNIQNAREFESLILIGVSITAEGTLAQLESVLEKIVRARPIVLIDRLEIRPERRRGADTSQVIEVQIQLYSMKLKND</sequence>
<dbReference type="InterPro" id="IPR014717">
    <property type="entry name" value="Transl_elong_EF1B/ribsomal_bS6"/>
</dbReference>
<keyword evidence="1" id="KW-0472">Membrane</keyword>
<dbReference type="NCBIfam" id="NF040576">
    <property type="entry name" value="T2SS_GspM_XpsM"/>
    <property type="match status" value="1"/>
</dbReference>
<accession>A0ABT8THK6</accession>
<comment type="caution">
    <text evidence="2">The sequence shown here is derived from an EMBL/GenBank/DDBJ whole genome shotgun (WGS) entry which is preliminary data.</text>
</comment>